<name>A0A8X6YK78_9ARAC</name>
<reference evidence="2" key="1">
    <citation type="submission" date="2020-08" db="EMBL/GenBank/DDBJ databases">
        <title>Multicomponent nature underlies the extraordinary mechanical properties of spider dragline silk.</title>
        <authorList>
            <person name="Kono N."/>
            <person name="Nakamura H."/>
            <person name="Mori M."/>
            <person name="Yoshida Y."/>
            <person name="Ohtoshi R."/>
            <person name="Malay A.D."/>
            <person name="Moran D.A.P."/>
            <person name="Tomita M."/>
            <person name="Numata K."/>
            <person name="Arakawa K."/>
        </authorList>
    </citation>
    <scope>NUCLEOTIDE SEQUENCE</scope>
</reference>
<feature type="compositionally biased region" description="Basic and acidic residues" evidence="1">
    <location>
        <begin position="63"/>
        <end position="74"/>
    </location>
</feature>
<evidence type="ECO:0000313" key="2">
    <source>
        <dbReference type="EMBL" id="GFY72032.1"/>
    </source>
</evidence>
<dbReference type="OrthoDB" id="10499108at2759"/>
<accession>A0A8X6YK78</accession>
<sequence>MKRSPPSSLQDGRSAEKRPQVRVNWKKRTVPPSLQSRQQIKRRPRGGRSKEGLTSRGESSTAESRKSPGEEIRKTSPYPLRSRARASKRQEESGKTSPYPLRSRAGSMMSRGEEAATQRAGRDEQGHIYNLRRREDYRKLGFASKAKKKFMMEQFARRKSQTSASVEVLSGDPTGSL</sequence>
<dbReference type="AlphaFoldDB" id="A0A8X6YK78"/>
<keyword evidence="3" id="KW-1185">Reference proteome</keyword>
<evidence type="ECO:0000256" key="1">
    <source>
        <dbReference type="SAM" id="MobiDB-lite"/>
    </source>
</evidence>
<feature type="compositionally biased region" description="Polar residues" evidence="1">
    <location>
        <begin position="1"/>
        <end position="11"/>
    </location>
</feature>
<dbReference type="EMBL" id="BMAV01019222">
    <property type="protein sequence ID" value="GFY72032.1"/>
    <property type="molecule type" value="Genomic_DNA"/>
</dbReference>
<feature type="region of interest" description="Disordered" evidence="1">
    <location>
        <begin position="1"/>
        <end position="128"/>
    </location>
</feature>
<evidence type="ECO:0000313" key="3">
    <source>
        <dbReference type="Proteomes" id="UP000886998"/>
    </source>
</evidence>
<dbReference type="Proteomes" id="UP000886998">
    <property type="component" value="Unassembled WGS sequence"/>
</dbReference>
<protein>
    <submittedName>
        <fullName evidence="2">Uncharacterized protein</fullName>
    </submittedName>
</protein>
<comment type="caution">
    <text evidence="2">The sequence shown here is derived from an EMBL/GenBank/DDBJ whole genome shotgun (WGS) entry which is preliminary data.</text>
</comment>
<organism evidence="2 3">
    <name type="scientific">Trichonephila inaurata madagascariensis</name>
    <dbReference type="NCBI Taxonomy" id="2747483"/>
    <lineage>
        <taxon>Eukaryota</taxon>
        <taxon>Metazoa</taxon>
        <taxon>Ecdysozoa</taxon>
        <taxon>Arthropoda</taxon>
        <taxon>Chelicerata</taxon>
        <taxon>Arachnida</taxon>
        <taxon>Araneae</taxon>
        <taxon>Araneomorphae</taxon>
        <taxon>Entelegynae</taxon>
        <taxon>Araneoidea</taxon>
        <taxon>Nephilidae</taxon>
        <taxon>Trichonephila</taxon>
        <taxon>Trichonephila inaurata</taxon>
    </lineage>
</organism>
<feature type="region of interest" description="Disordered" evidence="1">
    <location>
        <begin position="157"/>
        <end position="177"/>
    </location>
</feature>
<gene>
    <name evidence="2" type="ORF">TNIN_321491</name>
</gene>
<proteinExistence type="predicted"/>
<feature type="compositionally biased region" description="Basic and acidic residues" evidence="1">
    <location>
        <begin position="111"/>
        <end position="128"/>
    </location>
</feature>